<proteinExistence type="predicted"/>
<accession>A0A0B0MJF6</accession>
<evidence type="ECO:0000313" key="2">
    <source>
        <dbReference type="Proteomes" id="UP000032142"/>
    </source>
</evidence>
<gene>
    <name evidence="1" type="ORF">F383_38201</name>
</gene>
<comment type="caution">
    <text evidence="1">The sequence shown here is derived from an EMBL/GenBank/DDBJ whole genome shotgun (WGS) entry which is preliminary data.</text>
</comment>
<dbReference type="Proteomes" id="UP000032142">
    <property type="component" value="Unassembled WGS sequence"/>
</dbReference>
<protein>
    <submittedName>
        <fullName evidence="1">Uncharacterized protein</fullName>
    </submittedName>
</protein>
<dbReference type="EMBL" id="JRRC01062505">
    <property type="protein sequence ID" value="KHF99050.1"/>
    <property type="molecule type" value="Genomic_DNA"/>
</dbReference>
<organism evidence="1 2">
    <name type="scientific">Gossypium arboreum</name>
    <name type="common">Tree cotton</name>
    <name type="synonym">Gossypium nanking</name>
    <dbReference type="NCBI Taxonomy" id="29729"/>
    <lineage>
        <taxon>Eukaryota</taxon>
        <taxon>Viridiplantae</taxon>
        <taxon>Streptophyta</taxon>
        <taxon>Embryophyta</taxon>
        <taxon>Tracheophyta</taxon>
        <taxon>Spermatophyta</taxon>
        <taxon>Magnoliopsida</taxon>
        <taxon>eudicotyledons</taxon>
        <taxon>Gunneridae</taxon>
        <taxon>Pentapetalae</taxon>
        <taxon>rosids</taxon>
        <taxon>malvids</taxon>
        <taxon>Malvales</taxon>
        <taxon>Malvaceae</taxon>
        <taxon>Malvoideae</taxon>
        <taxon>Gossypium</taxon>
    </lineage>
</organism>
<sequence length="17" mass="1883">MAGLPVQTKSLIDIHPY</sequence>
<evidence type="ECO:0000313" key="1">
    <source>
        <dbReference type="EMBL" id="KHF99050.1"/>
    </source>
</evidence>
<reference evidence="2" key="1">
    <citation type="submission" date="2014-09" db="EMBL/GenBank/DDBJ databases">
        <authorList>
            <person name="Mudge J."/>
            <person name="Ramaraj T."/>
            <person name="Lindquist I.E."/>
            <person name="Bharti A.K."/>
            <person name="Sundararajan A."/>
            <person name="Cameron C.T."/>
            <person name="Woodward J.E."/>
            <person name="May G.D."/>
            <person name="Brubaker C."/>
            <person name="Broadhvest J."/>
            <person name="Wilkins T.A."/>
        </authorList>
    </citation>
    <scope>NUCLEOTIDE SEQUENCE</scope>
    <source>
        <strain evidence="2">cv. AKA8401</strain>
    </source>
</reference>
<name>A0A0B0MJF6_GOSAR</name>
<keyword evidence="2" id="KW-1185">Reference proteome</keyword>
<dbReference type="AlphaFoldDB" id="A0A0B0MJF6"/>